<dbReference type="EMBL" id="JADILV010000002">
    <property type="protein sequence ID" value="MBO8482504.1"/>
    <property type="molecule type" value="Genomic_DNA"/>
</dbReference>
<proteinExistence type="predicted"/>
<evidence type="ECO:0000256" key="1">
    <source>
        <dbReference type="SAM" id="SignalP"/>
    </source>
</evidence>
<keyword evidence="2" id="KW-0378">Hydrolase</keyword>
<reference evidence="2" key="2">
    <citation type="journal article" date="2021" name="PeerJ">
        <title>Extensive microbial diversity within the chicken gut microbiome revealed by metagenomics and culture.</title>
        <authorList>
            <person name="Gilroy R."/>
            <person name="Ravi A."/>
            <person name="Getino M."/>
            <person name="Pursley I."/>
            <person name="Horton D.L."/>
            <person name="Alikhan N.F."/>
            <person name="Baker D."/>
            <person name="Gharbi K."/>
            <person name="Hall N."/>
            <person name="Watson M."/>
            <person name="Adriaenssens E.M."/>
            <person name="Foster-Nyarko E."/>
            <person name="Jarju S."/>
            <person name="Secka A."/>
            <person name="Antonio M."/>
            <person name="Oren A."/>
            <person name="Chaudhuri R.R."/>
            <person name="La Ragione R."/>
            <person name="Hildebrand F."/>
            <person name="Pallen M.J."/>
        </authorList>
    </citation>
    <scope>NUCLEOTIDE SEQUENCE</scope>
    <source>
        <strain evidence="2">G3-8215</strain>
    </source>
</reference>
<dbReference type="InterPro" id="IPR008969">
    <property type="entry name" value="CarboxyPept-like_regulatory"/>
</dbReference>
<keyword evidence="1" id="KW-0732">Signal</keyword>
<dbReference type="Pfam" id="PF13715">
    <property type="entry name" value="CarbopepD_reg_2"/>
    <property type="match status" value="1"/>
</dbReference>
<evidence type="ECO:0000313" key="2">
    <source>
        <dbReference type="EMBL" id="MBO8482504.1"/>
    </source>
</evidence>
<feature type="signal peptide" evidence="1">
    <location>
        <begin position="1"/>
        <end position="29"/>
    </location>
</feature>
<feature type="chain" id="PRO_5036990988" evidence="1">
    <location>
        <begin position="30"/>
        <end position="201"/>
    </location>
</feature>
<dbReference type="Gene3D" id="2.60.40.1120">
    <property type="entry name" value="Carboxypeptidase-like, regulatory domain"/>
    <property type="match status" value="1"/>
</dbReference>
<dbReference type="GO" id="GO:0004180">
    <property type="term" value="F:carboxypeptidase activity"/>
    <property type="evidence" value="ECO:0007669"/>
    <property type="project" value="UniProtKB-KW"/>
</dbReference>
<sequence length="201" mass="21735">MNKTAFYKTVCRCLCLISSLFLTSGLLSAKQQDEGFITFRMNEVPLQDALDAITEQSNYLFINRGVDPQQTVSIETTNATITEVCEKLFTPIRVKYEIRKSNIIISPEPEPDPVRISGTVLDQTGLPVPGAAVLESGTSNGTTTDLDGHFTLTVSNPEASIEVNCLGYNTVTLPVGSRTVFNLTLEEEAVALEGTVVTALG</sequence>
<organism evidence="2 3">
    <name type="scientific">Candidatus Cryptobacteroides avicola</name>
    <dbReference type="NCBI Taxonomy" id="2840757"/>
    <lineage>
        <taxon>Bacteria</taxon>
        <taxon>Pseudomonadati</taxon>
        <taxon>Bacteroidota</taxon>
        <taxon>Bacteroidia</taxon>
        <taxon>Bacteroidales</taxon>
        <taxon>Candidatus Cryptobacteroides</taxon>
    </lineage>
</organism>
<dbReference type="SUPFAM" id="SSF49464">
    <property type="entry name" value="Carboxypeptidase regulatory domain-like"/>
    <property type="match status" value="1"/>
</dbReference>
<dbReference type="Proteomes" id="UP000725002">
    <property type="component" value="Unassembled WGS sequence"/>
</dbReference>
<gene>
    <name evidence="2" type="ORF">IAB75_00050</name>
</gene>
<evidence type="ECO:0000313" key="3">
    <source>
        <dbReference type="Proteomes" id="UP000725002"/>
    </source>
</evidence>
<accession>A0A940DP99</accession>
<feature type="non-terminal residue" evidence="2">
    <location>
        <position position="201"/>
    </location>
</feature>
<dbReference type="AlphaFoldDB" id="A0A940DP99"/>
<reference evidence="2" key="1">
    <citation type="submission" date="2020-10" db="EMBL/GenBank/DDBJ databases">
        <authorList>
            <person name="Gilroy R."/>
        </authorList>
    </citation>
    <scope>NUCLEOTIDE SEQUENCE</scope>
    <source>
        <strain evidence="2">G3-8215</strain>
    </source>
</reference>
<keyword evidence="2" id="KW-0121">Carboxypeptidase</keyword>
<comment type="caution">
    <text evidence="2">The sequence shown here is derived from an EMBL/GenBank/DDBJ whole genome shotgun (WGS) entry which is preliminary data.</text>
</comment>
<protein>
    <submittedName>
        <fullName evidence="2">Carboxypeptidase-like regulatory domain-containing protein</fullName>
    </submittedName>
</protein>
<keyword evidence="2" id="KW-0645">Protease</keyword>
<name>A0A940DP99_9BACT</name>